<dbReference type="InterPro" id="IPR018077">
    <property type="entry name" value="Glyco_hydro_fam25_subgr"/>
</dbReference>
<dbReference type="Pfam" id="PF01183">
    <property type="entry name" value="Glyco_hydro_25"/>
    <property type="match status" value="1"/>
</dbReference>
<keyword evidence="2" id="KW-0378">Hydrolase</keyword>
<dbReference type="GO" id="GO:0003796">
    <property type="term" value="F:lysozyme activity"/>
    <property type="evidence" value="ECO:0007669"/>
    <property type="project" value="InterPro"/>
</dbReference>
<dbReference type="InterPro" id="IPR013230">
    <property type="entry name" value="Peptidase_M15A_C"/>
</dbReference>
<feature type="domain" description="Peptidase M15A C-terminal" evidence="4">
    <location>
        <begin position="15"/>
        <end position="112"/>
    </location>
</feature>
<evidence type="ECO:0000259" key="4">
    <source>
        <dbReference type="Pfam" id="PF08291"/>
    </source>
</evidence>
<evidence type="ECO:0000256" key="3">
    <source>
        <dbReference type="ARBA" id="ARBA00023295"/>
    </source>
</evidence>
<dbReference type="PANTHER" id="PTHR34135:SF2">
    <property type="entry name" value="LYSOZYME"/>
    <property type="match status" value="1"/>
</dbReference>
<dbReference type="InterPro" id="IPR002053">
    <property type="entry name" value="Glyco_hydro_25"/>
</dbReference>
<dbReference type="PROSITE" id="PS51904">
    <property type="entry name" value="GLYCOSYL_HYDROL_F25_2"/>
    <property type="match status" value="1"/>
</dbReference>
<dbReference type="Proteomes" id="UP000019365">
    <property type="component" value="Unassembled WGS sequence"/>
</dbReference>
<evidence type="ECO:0000256" key="1">
    <source>
        <dbReference type="ARBA" id="ARBA00010646"/>
    </source>
</evidence>
<dbReference type="GO" id="GO:0016052">
    <property type="term" value="P:carbohydrate catabolic process"/>
    <property type="evidence" value="ECO:0007669"/>
    <property type="project" value="TreeGrafter"/>
</dbReference>
<evidence type="ECO:0000313" key="5">
    <source>
        <dbReference type="EMBL" id="EWM54175.1"/>
    </source>
</evidence>
<name>W7UZL2_RUMFL</name>
<dbReference type="EMBL" id="ATAX01000017">
    <property type="protein sequence ID" value="EWM54175.1"/>
    <property type="molecule type" value="Genomic_DNA"/>
</dbReference>
<dbReference type="InterPro" id="IPR009045">
    <property type="entry name" value="Zn_M74/Hedgehog-like"/>
</dbReference>
<sequence length="395" mass="43741">MIQKYEFNDTTQLSPHFNAKEFRCKCGNEHEFSVFDELVQKLEQLYAALNCSKIIVTSGFRCPAHDKAVKGSGTGQHTLGNAADICCYGQDGQPISSKVVCCKAQDIGFRGIANITAAYQYTHVDVRPNGKWYGDEVHGNSTVTDDFYKYFGGEDMKGIDVSVHNGNIDWGKVKADGIDFAILRAGYGRLASQKDEKFEQNYAGAKAVGLPIGAYWYSYAMTPEEAEQEADVFLSVIKGKQFEMPVYFDLEEKKQFDLGKKQVSDIMRAFLKKVESAGYFVGLYGSASSLTTHTADDIKSWYTIWLAHWVDQTNYSGAYGIWQHSEKGKVAGINGNVDLDICYKDFPTTIKSKGLNGWGNAPVPVQVADAPKTESTVTATIKIGNDTYKGTFVKE</sequence>
<dbReference type="AlphaFoldDB" id="W7UZL2"/>
<dbReference type="eggNOG" id="COG3108">
    <property type="taxonomic scope" value="Bacteria"/>
</dbReference>
<protein>
    <recommendedName>
        <fullName evidence="4">Peptidase M15A C-terminal domain-containing protein</fullName>
    </recommendedName>
</protein>
<comment type="similarity">
    <text evidence="1">Belongs to the glycosyl hydrolase 25 family.</text>
</comment>
<dbReference type="SUPFAM" id="SSF51445">
    <property type="entry name" value="(Trans)glycosidases"/>
    <property type="match status" value="1"/>
</dbReference>
<keyword evidence="6" id="KW-1185">Reference proteome</keyword>
<dbReference type="PATRIC" id="fig|1341157.4.peg.1147"/>
<dbReference type="PANTHER" id="PTHR34135">
    <property type="entry name" value="LYSOZYME"/>
    <property type="match status" value="1"/>
</dbReference>
<evidence type="ECO:0000313" key="6">
    <source>
        <dbReference type="Proteomes" id="UP000019365"/>
    </source>
</evidence>
<dbReference type="OrthoDB" id="9765879at2"/>
<dbReference type="eggNOG" id="COG3757">
    <property type="taxonomic scope" value="Bacteria"/>
</dbReference>
<dbReference type="RefSeq" id="WP_051456540.1">
    <property type="nucleotide sequence ID" value="NZ_ATAX01000017.1"/>
</dbReference>
<dbReference type="SUPFAM" id="SSF55166">
    <property type="entry name" value="Hedgehog/DD-peptidase"/>
    <property type="match status" value="1"/>
</dbReference>
<keyword evidence="3" id="KW-0326">Glycosidase</keyword>
<comment type="caution">
    <text evidence="5">The sequence shown here is derived from an EMBL/GenBank/DDBJ whole genome shotgun (WGS) entry which is preliminary data.</text>
</comment>
<dbReference type="Gene3D" id="3.30.1380.10">
    <property type="match status" value="1"/>
</dbReference>
<dbReference type="GO" id="GO:0009253">
    <property type="term" value="P:peptidoglycan catabolic process"/>
    <property type="evidence" value="ECO:0007669"/>
    <property type="project" value="InterPro"/>
</dbReference>
<dbReference type="SMART" id="SM00641">
    <property type="entry name" value="Glyco_25"/>
    <property type="match status" value="1"/>
</dbReference>
<gene>
    <name evidence="5" type="ORF">RF007C_02545</name>
</gene>
<dbReference type="Pfam" id="PF08291">
    <property type="entry name" value="Peptidase_M15_3"/>
    <property type="match status" value="1"/>
</dbReference>
<dbReference type="CDD" id="cd06414">
    <property type="entry name" value="GH25_LytC-like"/>
    <property type="match status" value="1"/>
</dbReference>
<reference evidence="5 6" key="1">
    <citation type="journal article" date="2014" name="PLoS ONE">
        <title>Rumen cellulosomics: divergent fiber-degrading strategies revealed by comparative genome-wide analysis of six ruminococcal strains.</title>
        <authorList>
            <person name="Dassa B."/>
            <person name="Borovok I."/>
            <person name="Ruimy-Israeli V."/>
            <person name="Lamed R."/>
            <person name="Flint H.J."/>
            <person name="Duncan S.H."/>
            <person name="Henrissat B."/>
            <person name="Coutinho P."/>
            <person name="Morrison M."/>
            <person name="Mosoni P."/>
            <person name="Yeoman C.J."/>
            <person name="White B.A."/>
            <person name="Bayer E.A."/>
        </authorList>
    </citation>
    <scope>NUCLEOTIDE SEQUENCE [LARGE SCALE GENOMIC DNA]</scope>
    <source>
        <strain evidence="5 6">007c</strain>
    </source>
</reference>
<accession>W7UZL2</accession>
<dbReference type="InterPro" id="IPR017853">
    <property type="entry name" value="GH"/>
</dbReference>
<organism evidence="5 6">
    <name type="scientific">Ruminococcus flavefaciens 007c</name>
    <dbReference type="NCBI Taxonomy" id="1341157"/>
    <lineage>
        <taxon>Bacteria</taxon>
        <taxon>Bacillati</taxon>
        <taxon>Bacillota</taxon>
        <taxon>Clostridia</taxon>
        <taxon>Eubacteriales</taxon>
        <taxon>Oscillospiraceae</taxon>
        <taxon>Ruminococcus</taxon>
    </lineage>
</organism>
<dbReference type="GO" id="GO:0016998">
    <property type="term" value="P:cell wall macromolecule catabolic process"/>
    <property type="evidence" value="ECO:0007669"/>
    <property type="project" value="InterPro"/>
</dbReference>
<dbReference type="Gene3D" id="3.20.20.80">
    <property type="entry name" value="Glycosidases"/>
    <property type="match status" value="1"/>
</dbReference>
<evidence type="ECO:0000256" key="2">
    <source>
        <dbReference type="ARBA" id="ARBA00022801"/>
    </source>
</evidence>
<proteinExistence type="inferred from homology"/>